<dbReference type="AlphaFoldDB" id="A0A727TMN5"/>
<comment type="caution">
    <text evidence="1">The sequence shown here is derived from an EMBL/GenBank/DDBJ whole genome shotgun (WGS) entry which is preliminary data.</text>
</comment>
<organism evidence="1">
    <name type="scientific">Salmonella enterica subsp. houtenae serovar 48:g,z51:-</name>
    <dbReference type="NCBI Taxonomy" id="1050190"/>
    <lineage>
        <taxon>Bacteria</taxon>
        <taxon>Pseudomonadati</taxon>
        <taxon>Pseudomonadota</taxon>
        <taxon>Gammaproteobacteria</taxon>
        <taxon>Enterobacterales</taxon>
        <taxon>Enterobacteriaceae</taxon>
        <taxon>Salmonella</taxon>
    </lineage>
</organism>
<accession>A0A727TMN5</accession>
<sequence length="54" mass="6320">MANLNSMESLARGYHYDRVIRFWFIPSWQLLKKARHFMETVSPFPGGKHGLAKV</sequence>
<name>A0A727TMN5_SALHO</name>
<reference evidence="1" key="2">
    <citation type="submission" date="2018-07" db="EMBL/GenBank/DDBJ databases">
        <authorList>
            <consortium name="NCBI Pathogen Detection Project"/>
        </authorList>
    </citation>
    <scope>NUCLEOTIDE SEQUENCE</scope>
    <source>
        <strain evidence="1">12-2349</strain>
    </source>
</reference>
<protein>
    <submittedName>
        <fullName evidence="1">Uncharacterized protein</fullName>
    </submittedName>
</protein>
<evidence type="ECO:0000313" key="1">
    <source>
        <dbReference type="EMBL" id="HAE2228567.1"/>
    </source>
</evidence>
<proteinExistence type="predicted"/>
<gene>
    <name evidence="1" type="ORF">G3246_004190</name>
</gene>
<dbReference type="EMBL" id="DAARFO010000060">
    <property type="protein sequence ID" value="HAE2228567.1"/>
    <property type="molecule type" value="Genomic_DNA"/>
</dbReference>
<reference evidence="1" key="1">
    <citation type="journal article" date="2018" name="Genome Biol.">
        <title>SKESA: strategic k-mer extension for scrupulous assemblies.</title>
        <authorList>
            <person name="Souvorov A."/>
            <person name="Agarwala R."/>
            <person name="Lipman D.J."/>
        </authorList>
    </citation>
    <scope>NUCLEOTIDE SEQUENCE</scope>
    <source>
        <strain evidence="1">12-2349</strain>
    </source>
</reference>